<dbReference type="EMBL" id="BAABHK010000005">
    <property type="protein sequence ID" value="GAA4627634.1"/>
    <property type="molecule type" value="Genomic_DNA"/>
</dbReference>
<feature type="region of interest" description="Disordered" evidence="1">
    <location>
        <begin position="1"/>
        <end position="36"/>
    </location>
</feature>
<evidence type="ECO:0000313" key="3">
    <source>
        <dbReference type="Proteomes" id="UP001501442"/>
    </source>
</evidence>
<comment type="caution">
    <text evidence="2">The sequence shown here is derived from an EMBL/GenBank/DDBJ whole genome shotgun (WGS) entry which is preliminary data.</text>
</comment>
<sequence>MGGAAGQPEGPRDLADSEAPGAAGEEAEDRRRPLDRLHGTWHIGHASEVGTYSTMSALFTRRTAHSTVKRV</sequence>
<accession>A0ABP8UDZ1</accession>
<reference evidence="3" key="1">
    <citation type="journal article" date="2019" name="Int. J. Syst. Evol. Microbiol.">
        <title>The Global Catalogue of Microorganisms (GCM) 10K type strain sequencing project: providing services to taxonomists for standard genome sequencing and annotation.</title>
        <authorList>
            <consortium name="The Broad Institute Genomics Platform"/>
            <consortium name="The Broad Institute Genome Sequencing Center for Infectious Disease"/>
            <person name="Wu L."/>
            <person name="Ma J."/>
        </authorList>
    </citation>
    <scope>NUCLEOTIDE SEQUENCE [LARGE SCALE GENOMIC DNA]</scope>
    <source>
        <strain evidence="3">JCM 17939</strain>
    </source>
</reference>
<keyword evidence="3" id="KW-1185">Reference proteome</keyword>
<organism evidence="2 3">
    <name type="scientific">Actinoallomurus vinaceus</name>
    <dbReference type="NCBI Taxonomy" id="1080074"/>
    <lineage>
        <taxon>Bacteria</taxon>
        <taxon>Bacillati</taxon>
        <taxon>Actinomycetota</taxon>
        <taxon>Actinomycetes</taxon>
        <taxon>Streptosporangiales</taxon>
        <taxon>Thermomonosporaceae</taxon>
        <taxon>Actinoallomurus</taxon>
    </lineage>
</organism>
<name>A0ABP8UDZ1_9ACTN</name>
<proteinExistence type="predicted"/>
<dbReference type="Proteomes" id="UP001501442">
    <property type="component" value="Unassembled WGS sequence"/>
</dbReference>
<evidence type="ECO:0000313" key="2">
    <source>
        <dbReference type="EMBL" id="GAA4627634.1"/>
    </source>
</evidence>
<evidence type="ECO:0000256" key="1">
    <source>
        <dbReference type="SAM" id="MobiDB-lite"/>
    </source>
</evidence>
<protein>
    <submittedName>
        <fullName evidence="2">Uncharacterized protein</fullName>
    </submittedName>
</protein>
<gene>
    <name evidence="2" type="ORF">GCM10023196_040610</name>
</gene>